<reference evidence="11 12" key="1">
    <citation type="submission" date="2016-04" db="EMBL/GenBank/DDBJ databases">
        <title>The genome of Intoshia linei affirms orthonectids as highly simplified spiralians.</title>
        <authorList>
            <person name="Mikhailov K.V."/>
            <person name="Slusarev G.S."/>
            <person name="Nikitin M.A."/>
            <person name="Logacheva M.D."/>
            <person name="Penin A."/>
            <person name="Aleoshin V."/>
            <person name="Panchin Y.V."/>
        </authorList>
    </citation>
    <scope>NUCLEOTIDE SEQUENCE [LARGE SCALE GENOMIC DNA]</scope>
    <source>
        <strain evidence="11">Intl2013</strain>
        <tissue evidence="11">Whole animal</tissue>
    </source>
</reference>
<proteinExistence type="inferred from homology"/>
<protein>
    <recommendedName>
        <fullName evidence="3">DNA-directed RNA polymerase III subunit RPC9</fullName>
    </recommendedName>
</protein>
<dbReference type="Proteomes" id="UP000078046">
    <property type="component" value="Unassembled WGS sequence"/>
</dbReference>
<comment type="function">
    <text evidence="9">DNA-dependent RNA polymerase catalyzes the transcription of DNA into RNA using the four ribonucleoside triphosphates as substrates. Specific peripheric component of RNA polymerase III (Pol III) which synthesizes small non-coding RNAs including 5S rRNA, snRNAs, tRNAs and miRNAs from at least 500 distinct genomic loci. With POLR3H/RPC8 forms a mobile stalk that protrudes from Pol III core and functions primarily in transcription initiation. Pol III plays a key role in sensing and limiting infection by intracellular bacteria and DNA viruses. Acts as nuclear and cytosolic DNA sensor involved in innate immune response. Can sense non-self dsDNA that serves as template for transcription into dsRNA. The non-self RNA polymerase III transcripts, such as Epstein-Barr virus-encoded RNAs (EBERs) induce type I interferon and NF-kappa-B through the RIG-I pathway.</text>
</comment>
<dbReference type="SMART" id="SM00657">
    <property type="entry name" value="RPOL4c"/>
    <property type="match status" value="1"/>
</dbReference>
<evidence type="ECO:0000256" key="2">
    <source>
        <dbReference type="ARBA" id="ARBA00006898"/>
    </source>
</evidence>
<name>A0A177AYY7_9BILA</name>
<keyword evidence="5" id="KW-0804">Transcription</keyword>
<evidence type="ECO:0000256" key="7">
    <source>
        <dbReference type="ARBA" id="ARBA00043924"/>
    </source>
</evidence>
<dbReference type="EMBL" id="LWCA01000726">
    <property type="protein sequence ID" value="OAF67196.1"/>
    <property type="molecule type" value="Genomic_DNA"/>
</dbReference>
<dbReference type="InterPro" id="IPR005574">
    <property type="entry name" value="Rpb4/RPC9"/>
</dbReference>
<keyword evidence="4" id="KW-0240">DNA-directed RNA polymerase</keyword>
<dbReference type="OrthoDB" id="1746530at2759"/>
<dbReference type="Gene3D" id="1.20.1250.40">
    <property type="match status" value="1"/>
</dbReference>
<comment type="subcellular location">
    <subcellularLocation>
        <location evidence="1">Nucleus</location>
    </subcellularLocation>
</comment>
<evidence type="ECO:0000256" key="8">
    <source>
        <dbReference type="ARBA" id="ARBA00044007"/>
    </source>
</evidence>
<dbReference type="InterPro" id="IPR006590">
    <property type="entry name" value="RNA_pol_Rpb4/RPC9_core"/>
</dbReference>
<evidence type="ECO:0000313" key="12">
    <source>
        <dbReference type="Proteomes" id="UP000078046"/>
    </source>
</evidence>
<evidence type="ECO:0000256" key="4">
    <source>
        <dbReference type="ARBA" id="ARBA00022478"/>
    </source>
</evidence>
<evidence type="ECO:0000256" key="6">
    <source>
        <dbReference type="ARBA" id="ARBA00023242"/>
    </source>
</evidence>
<accession>A0A177AYY7</accession>
<sequence length="219" mass="25511">MNIFNNEVIKKDKGLTPYEISKIIAKVCKPHTFGETVILPAISVAISTLMNKNNIIQHINNNKNPIEFTSQIPLNTLIIDTIIVVVSYNSWYTFKMKLIGQSKLFSNNEMFELLKSYDTNKDYFLKPEKKHIFVSEIFYESYKYLQGRYPSLTDVSDATTEKNKIIDKLSNFKLTKGEVYQILNLQPQSFIEIQLVLDECDERFTEQEVDSILLIFKRD</sequence>
<dbReference type="GO" id="GO:0005666">
    <property type="term" value="C:RNA polymerase III complex"/>
    <property type="evidence" value="ECO:0007669"/>
    <property type="project" value="InterPro"/>
</dbReference>
<comment type="function">
    <text evidence="7">Accessory protein for the calcitonin gene-related peptide (CGRP) receptor. It modulates CGRP responsiveness in a variety of tissues.</text>
</comment>
<keyword evidence="6" id="KW-0539">Nucleus</keyword>
<dbReference type="PANTHER" id="PTHR15561:SF0">
    <property type="entry name" value="DNA-DIRECTED RNA POLYMERASE III SUBUNIT RPC9"/>
    <property type="match status" value="1"/>
</dbReference>
<dbReference type="InterPro" id="IPR038324">
    <property type="entry name" value="Rpb4/RPC9_sf"/>
</dbReference>
<evidence type="ECO:0000313" key="11">
    <source>
        <dbReference type="EMBL" id="OAF67196.1"/>
    </source>
</evidence>
<evidence type="ECO:0000256" key="5">
    <source>
        <dbReference type="ARBA" id="ARBA00023163"/>
    </source>
</evidence>
<feature type="domain" description="RNA polymerase Rpb4/RPC9 core" evidence="10">
    <location>
        <begin position="109"/>
        <end position="217"/>
    </location>
</feature>
<dbReference type="GO" id="GO:0000166">
    <property type="term" value="F:nucleotide binding"/>
    <property type="evidence" value="ECO:0007669"/>
    <property type="project" value="InterPro"/>
</dbReference>
<evidence type="ECO:0000256" key="1">
    <source>
        <dbReference type="ARBA" id="ARBA00004123"/>
    </source>
</evidence>
<evidence type="ECO:0000256" key="9">
    <source>
        <dbReference type="ARBA" id="ARBA00045808"/>
    </source>
</evidence>
<dbReference type="GO" id="GO:0006384">
    <property type="term" value="P:transcription initiation at RNA polymerase III promoter"/>
    <property type="evidence" value="ECO:0007669"/>
    <property type="project" value="InterPro"/>
</dbReference>
<dbReference type="AlphaFoldDB" id="A0A177AYY7"/>
<comment type="caution">
    <text evidence="11">The sequence shown here is derived from an EMBL/GenBank/DDBJ whole genome shotgun (WGS) entry which is preliminary data.</text>
</comment>
<evidence type="ECO:0000256" key="3">
    <source>
        <dbReference type="ARBA" id="ARBA00016672"/>
    </source>
</evidence>
<dbReference type="PANTHER" id="PTHR15561">
    <property type="entry name" value="CALCITONIN GENE-RELATED PEPTIDE-RECEPTOR COMPONENT PROTEIN"/>
    <property type="match status" value="1"/>
</dbReference>
<dbReference type="InterPro" id="IPR010997">
    <property type="entry name" value="HRDC-like_sf"/>
</dbReference>
<comment type="subunit">
    <text evidence="8">Component of the RNA polymerase III complex consisting of 17 subunits: a ten-subunit horseshoe-shaped catalytic core composed of POLR3A/RPC1, POLR3B/RPC2, POLR1C/RPAC1, POLR1D/RPAC2, POLR3K/RPC10, POLR2E/RPABC1, POLR2F/RPABC2, POLR2H/RPABC3, POLR2K/RPABC4 and POLR2L/RPABC5; a mobile stalk composed of two subunits POLR3H/RPC8 and CRCP/RPC9, protruding from the core and functioning primarily in transcription initiation; and additional subunits homologous to general transcription factors of the RNA polymerase II machinery, POLR3C/RPC3-POLR3F/RPC6-POLR3G/RPC7 heterotrimer required for transcription initiation and POLR3D/RPC4-POLR3E/RPC5 heterodimer involved in both transcription initiation and termination.</text>
</comment>
<comment type="similarity">
    <text evidence="2">Belongs to the eukaryotic RPC9 RNA polymerase subunit family.</text>
</comment>
<dbReference type="Pfam" id="PF03874">
    <property type="entry name" value="RNA_pol_Rpb4"/>
    <property type="match status" value="1"/>
</dbReference>
<evidence type="ECO:0000259" key="10">
    <source>
        <dbReference type="SMART" id="SM00657"/>
    </source>
</evidence>
<organism evidence="11 12">
    <name type="scientific">Intoshia linei</name>
    <dbReference type="NCBI Taxonomy" id="1819745"/>
    <lineage>
        <taxon>Eukaryota</taxon>
        <taxon>Metazoa</taxon>
        <taxon>Spiralia</taxon>
        <taxon>Lophotrochozoa</taxon>
        <taxon>Mesozoa</taxon>
        <taxon>Orthonectida</taxon>
        <taxon>Rhopaluridae</taxon>
        <taxon>Intoshia</taxon>
    </lineage>
</organism>
<dbReference type="SUPFAM" id="SSF47819">
    <property type="entry name" value="HRDC-like"/>
    <property type="match status" value="1"/>
</dbReference>
<keyword evidence="12" id="KW-1185">Reference proteome</keyword>
<dbReference type="InterPro" id="IPR038846">
    <property type="entry name" value="RPC9"/>
</dbReference>
<gene>
    <name evidence="11" type="ORF">A3Q56_05079</name>
</gene>